<protein>
    <recommendedName>
        <fullName evidence="1">F-box domain-containing protein</fullName>
    </recommendedName>
</protein>
<organism evidence="2 3">
    <name type="scientific">Aspergillus coremiiformis</name>
    <dbReference type="NCBI Taxonomy" id="138285"/>
    <lineage>
        <taxon>Eukaryota</taxon>
        <taxon>Fungi</taxon>
        <taxon>Dikarya</taxon>
        <taxon>Ascomycota</taxon>
        <taxon>Pezizomycotina</taxon>
        <taxon>Eurotiomycetes</taxon>
        <taxon>Eurotiomycetidae</taxon>
        <taxon>Eurotiales</taxon>
        <taxon>Aspergillaceae</taxon>
        <taxon>Aspergillus</taxon>
        <taxon>Aspergillus subgen. Circumdati</taxon>
    </lineage>
</organism>
<evidence type="ECO:0000313" key="2">
    <source>
        <dbReference type="EMBL" id="KAE8349597.1"/>
    </source>
</evidence>
<dbReference type="InterPro" id="IPR001810">
    <property type="entry name" value="F-box_dom"/>
</dbReference>
<proteinExistence type="predicted"/>
<dbReference type="Proteomes" id="UP000327118">
    <property type="component" value="Unassembled WGS sequence"/>
</dbReference>
<accession>A0A5N6YVY5</accession>
<dbReference type="AlphaFoldDB" id="A0A5N6YVY5"/>
<keyword evidence="3" id="KW-1185">Reference proteome</keyword>
<dbReference type="CDD" id="cd09917">
    <property type="entry name" value="F-box_SF"/>
    <property type="match status" value="1"/>
</dbReference>
<feature type="domain" description="F-box" evidence="1">
    <location>
        <begin position="5"/>
        <end position="37"/>
    </location>
</feature>
<dbReference type="EMBL" id="ML739292">
    <property type="protein sequence ID" value="KAE8349597.1"/>
    <property type="molecule type" value="Genomic_DNA"/>
</dbReference>
<name>A0A5N6YVY5_9EURO</name>
<evidence type="ECO:0000313" key="3">
    <source>
        <dbReference type="Proteomes" id="UP000327118"/>
    </source>
</evidence>
<evidence type="ECO:0000259" key="1">
    <source>
        <dbReference type="Pfam" id="PF00646"/>
    </source>
</evidence>
<gene>
    <name evidence="2" type="ORF">BDV28DRAFT_151748</name>
</gene>
<dbReference type="InterPro" id="IPR036047">
    <property type="entry name" value="F-box-like_dom_sf"/>
</dbReference>
<sequence length="181" mass="21415">MAIFYDLSQELQHQIFSYLDYAARLSLSQVSIYFRTALPTRAPQTLQEKRTYLCEKETWPSNKEYFACSQCLQLVHYSHFSSGKVRGRHGKLAACRDRRVCFRCLDRQVNFLMDLNFWRGRQESSRHGLIYEPPVGHFRAYQEIIYYIREVIAGPNGMPVAVFHPYHTFVPIWIPCYHPEP</sequence>
<reference evidence="3" key="1">
    <citation type="submission" date="2019-04" db="EMBL/GenBank/DDBJ databases">
        <title>Friends and foes A comparative genomics studyof 23 Aspergillus species from section Flavi.</title>
        <authorList>
            <consortium name="DOE Joint Genome Institute"/>
            <person name="Kjaerbolling I."/>
            <person name="Vesth T."/>
            <person name="Frisvad J.C."/>
            <person name="Nybo J.L."/>
            <person name="Theobald S."/>
            <person name="Kildgaard S."/>
            <person name="Isbrandt T."/>
            <person name="Kuo A."/>
            <person name="Sato A."/>
            <person name="Lyhne E.K."/>
            <person name="Kogle M.E."/>
            <person name="Wiebenga A."/>
            <person name="Kun R.S."/>
            <person name="Lubbers R.J."/>
            <person name="Makela M.R."/>
            <person name="Barry K."/>
            <person name="Chovatia M."/>
            <person name="Clum A."/>
            <person name="Daum C."/>
            <person name="Haridas S."/>
            <person name="He G."/>
            <person name="LaButti K."/>
            <person name="Lipzen A."/>
            <person name="Mondo S."/>
            <person name="Riley R."/>
            <person name="Salamov A."/>
            <person name="Simmons B.A."/>
            <person name="Magnuson J.K."/>
            <person name="Henrissat B."/>
            <person name="Mortensen U.H."/>
            <person name="Larsen T.O."/>
            <person name="Devries R.P."/>
            <person name="Grigoriev I.V."/>
            <person name="Machida M."/>
            <person name="Baker S.E."/>
            <person name="Andersen M.R."/>
        </authorList>
    </citation>
    <scope>NUCLEOTIDE SEQUENCE [LARGE SCALE GENOMIC DNA]</scope>
    <source>
        <strain evidence="3">CBS 553.77</strain>
    </source>
</reference>
<dbReference type="Pfam" id="PF00646">
    <property type="entry name" value="F-box"/>
    <property type="match status" value="1"/>
</dbReference>
<dbReference type="OrthoDB" id="5281164at2759"/>
<dbReference type="SUPFAM" id="SSF81383">
    <property type="entry name" value="F-box domain"/>
    <property type="match status" value="1"/>
</dbReference>